<organism evidence="1 2">
    <name type="scientific">Brevibacillus choshinensis</name>
    <dbReference type="NCBI Taxonomy" id="54911"/>
    <lineage>
        <taxon>Bacteria</taxon>
        <taxon>Bacillati</taxon>
        <taxon>Bacillota</taxon>
        <taxon>Bacilli</taxon>
        <taxon>Bacillales</taxon>
        <taxon>Paenibacillaceae</taxon>
        <taxon>Brevibacillus</taxon>
    </lineage>
</organism>
<keyword evidence="2" id="KW-1185">Reference proteome</keyword>
<dbReference type="Proteomes" id="UP000051063">
    <property type="component" value="Unassembled WGS sequence"/>
</dbReference>
<dbReference type="EMBL" id="LJJB01000013">
    <property type="protein sequence ID" value="KQL43912.1"/>
    <property type="molecule type" value="Genomic_DNA"/>
</dbReference>
<proteinExistence type="predicted"/>
<comment type="caution">
    <text evidence="1">The sequence shown here is derived from an EMBL/GenBank/DDBJ whole genome shotgun (WGS) entry which is preliminary data.</text>
</comment>
<protein>
    <submittedName>
        <fullName evidence="1">Uncharacterized protein</fullName>
    </submittedName>
</protein>
<accession>A0ABR5N088</accession>
<evidence type="ECO:0000313" key="2">
    <source>
        <dbReference type="Proteomes" id="UP000051063"/>
    </source>
</evidence>
<sequence length="100" mass="11672">MQKKIELETYLPDKMCHSPWNPRQRKSSRAPASFAGKKVIGIKRCCKQNGKYSLSGGAVPEEREIKQVYFRDYFGGFYKFLAPFEVFFVLSQTEQLFCFI</sequence>
<reference evidence="1 2" key="1">
    <citation type="submission" date="2015-09" db="EMBL/GenBank/DDBJ databases">
        <title>Genome sequencing project for genomic taxonomy and phylogenomics of Bacillus-like bacteria.</title>
        <authorList>
            <person name="Liu B."/>
            <person name="Wang J."/>
            <person name="Zhu Y."/>
            <person name="Liu G."/>
            <person name="Chen Q."/>
            <person name="Chen Z."/>
            <person name="Lan J."/>
            <person name="Che J."/>
            <person name="Ge C."/>
            <person name="Shi H."/>
            <person name="Pan Z."/>
            <person name="Liu X."/>
        </authorList>
    </citation>
    <scope>NUCLEOTIDE SEQUENCE [LARGE SCALE GENOMIC DNA]</scope>
    <source>
        <strain evidence="1 2">DSM 8552</strain>
    </source>
</reference>
<name>A0ABR5N088_BRECH</name>
<evidence type="ECO:0000313" key="1">
    <source>
        <dbReference type="EMBL" id="KQL43912.1"/>
    </source>
</evidence>
<gene>
    <name evidence="1" type="ORF">AN963_20860</name>
</gene>